<keyword evidence="2" id="KW-0677">Repeat</keyword>
<dbReference type="Proteomes" id="UP000782312">
    <property type="component" value="Unassembled WGS sequence"/>
</dbReference>
<dbReference type="SUPFAM" id="SSF56024">
    <property type="entry name" value="Phospholipase D/nuclease"/>
    <property type="match status" value="2"/>
</dbReference>
<dbReference type="InterPro" id="IPR032816">
    <property type="entry name" value="VTT_dom"/>
</dbReference>
<dbReference type="SMART" id="SM00155">
    <property type="entry name" value="PLDc"/>
    <property type="match status" value="2"/>
</dbReference>
<organism evidence="7 8">
    <name type="scientific">Tectimicrobiota bacterium</name>
    <dbReference type="NCBI Taxonomy" id="2528274"/>
    <lineage>
        <taxon>Bacteria</taxon>
        <taxon>Pseudomonadati</taxon>
        <taxon>Nitrospinota/Tectimicrobiota group</taxon>
        <taxon>Candidatus Tectimicrobiota</taxon>
    </lineage>
</organism>
<dbReference type="Pfam" id="PF13091">
    <property type="entry name" value="PLDc_2"/>
    <property type="match status" value="1"/>
</dbReference>
<feature type="transmembrane region" description="Helical" evidence="5">
    <location>
        <begin position="626"/>
        <end position="647"/>
    </location>
</feature>
<dbReference type="InterPro" id="IPR025202">
    <property type="entry name" value="PLD-like_dom"/>
</dbReference>
<dbReference type="InterPro" id="IPR001736">
    <property type="entry name" value="PLipase_D/transphosphatidylase"/>
</dbReference>
<keyword evidence="5" id="KW-0812">Transmembrane</keyword>
<evidence type="ECO:0000256" key="1">
    <source>
        <dbReference type="ARBA" id="ARBA00000798"/>
    </source>
</evidence>
<comment type="catalytic activity">
    <reaction evidence="1">
        <text>a 1,2-diacyl-sn-glycero-3-phosphocholine + H2O = a 1,2-diacyl-sn-glycero-3-phosphate + choline + H(+)</text>
        <dbReference type="Rhea" id="RHEA:14445"/>
        <dbReference type="ChEBI" id="CHEBI:15354"/>
        <dbReference type="ChEBI" id="CHEBI:15377"/>
        <dbReference type="ChEBI" id="CHEBI:15378"/>
        <dbReference type="ChEBI" id="CHEBI:57643"/>
        <dbReference type="ChEBI" id="CHEBI:58608"/>
        <dbReference type="EC" id="3.1.4.4"/>
    </reaction>
</comment>
<feature type="domain" description="PLD phosphodiesterase" evidence="6">
    <location>
        <begin position="115"/>
        <end position="142"/>
    </location>
</feature>
<feature type="transmembrane region" description="Helical" evidence="5">
    <location>
        <begin position="469"/>
        <end position="490"/>
    </location>
</feature>
<dbReference type="InterPro" id="IPR015679">
    <property type="entry name" value="PLipase_D_fam"/>
</dbReference>
<proteinExistence type="predicted"/>
<protein>
    <submittedName>
        <fullName evidence="7">VTT domain-containing protein</fullName>
    </submittedName>
</protein>
<dbReference type="GO" id="GO:0009395">
    <property type="term" value="P:phospholipid catabolic process"/>
    <property type="evidence" value="ECO:0007669"/>
    <property type="project" value="TreeGrafter"/>
</dbReference>
<feature type="transmembrane region" description="Helical" evidence="5">
    <location>
        <begin position="518"/>
        <end position="546"/>
    </location>
</feature>
<keyword evidence="5" id="KW-1133">Transmembrane helix</keyword>
<feature type="transmembrane region" description="Helical" evidence="5">
    <location>
        <begin position="659"/>
        <end position="680"/>
    </location>
</feature>
<feature type="domain" description="PLD phosphodiesterase" evidence="6">
    <location>
        <begin position="334"/>
        <end position="361"/>
    </location>
</feature>
<dbReference type="Gene3D" id="3.30.870.10">
    <property type="entry name" value="Endonuclease Chain A"/>
    <property type="match status" value="2"/>
</dbReference>
<dbReference type="PANTHER" id="PTHR18896:SF76">
    <property type="entry name" value="PHOSPHOLIPASE"/>
    <property type="match status" value="1"/>
</dbReference>
<evidence type="ECO:0000256" key="5">
    <source>
        <dbReference type="SAM" id="Phobius"/>
    </source>
</evidence>
<dbReference type="CDD" id="cd09143">
    <property type="entry name" value="PLDc_vPLD1_2_like_bac_2"/>
    <property type="match status" value="1"/>
</dbReference>
<dbReference type="CDD" id="cd09140">
    <property type="entry name" value="PLDc_vPLD1_2_like_bac_1"/>
    <property type="match status" value="1"/>
</dbReference>
<dbReference type="Pfam" id="PF09335">
    <property type="entry name" value="VTT_dom"/>
    <property type="match status" value="1"/>
</dbReference>
<evidence type="ECO:0000259" key="6">
    <source>
        <dbReference type="PROSITE" id="PS50035"/>
    </source>
</evidence>
<dbReference type="AlphaFoldDB" id="A0A932HZ71"/>
<name>A0A932HZ71_UNCTE</name>
<dbReference type="EMBL" id="JACPUR010000013">
    <property type="protein sequence ID" value="MBI3126857.1"/>
    <property type="molecule type" value="Genomic_DNA"/>
</dbReference>
<keyword evidence="3" id="KW-0378">Hydrolase</keyword>
<feature type="transmembrane region" description="Helical" evidence="5">
    <location>
        <begin position="552"/>
        <end position="573"/>
    </location>
</feature>
<evidence type="ECO:0000313" key="7">
    <source>
        <dbReference type="EMBL" id="MBI3126857.1"/>
    </source>
</evidence>
<sequence length="699" mass="76720">MEEASRVAFLVDAAAYFSAFASAVRRASRSILICGWDINSQVELLRNGEDNGGFPSRVGPFLDAVVARNPDLHAHILTWDFAMLYALDREFFPVFRLDWSTHRRIHFQLDGTHCLGACHHQKIVVIDDAVAFVGGIDLAQDRWDTPEHLPNDPRRVTPGGVPYPPKHDVQIMVEGPPAAALGALVRERWMRATGATIAEPVPAASSRRDIWPSAFPPGMENVPVAIARTYPEFKCWPKVREVEALYLDSIRAARRAIYVENQYFNSFAVGEALEKRLREPDGPEILLLQSKEITGWLEGTTMGTLRARLIRRLREADRFGRFHVCYSALPDPAVDLTIHSKLMVVDDFLVRVGSSNLNNRSMGLDSECDLCIVAEDERTRKAIAGIRNRLLGEHLGVPPEKVEETYRSSGSLAFTAAALGGENRRLVPLEVKADEWLDTALPSSVDPERPVSTDELLEWFLPKDEEGKAAYPLIGFGAAVAVMLALAVAWRVTPMSEWLTVEALAGWTAYFRAGLPELLLIPALFVLGSLVMFPVTIIVAMLPLIFDPLSSLLYSFMGILASASATYAAGRFLGRDAVRKMGRTKLNRLSRVLANQSFTTMSIVRLIPLAPYSVVNMVAGASRVPFGSFLLASLVGMSPGILAATLFSNQLKSAWNNPGPGSLLMLVFIVAATAAGSVWLHRRLRPQLESSGAGDGRGA</sequence>
<dbReference type="PANTHER" id="PTHR18896">
    <property type="entry name" value="PHOSPHOLIPASE D"/>
    <property type="match status" value="1"/>
</dbReference>
<dbReference type="Pfam" id="PF00614">
    <property type="entry name" value="PLDc"/>
    <property type="match status" value="1"/>
</dbReference>
<dbReference type="PROSITE" id="PS50035">
    <property type="entry name" value="PLD"/>
    <property type="match status" value="2"/>
</dbReference>
<gene>
    <name evidence="7" type="ORF">HYZ11_04565</name>
</gene>
<dbReference type="GO" id="GO:0004630">
    <property type="term" value="F:phospholipase D activity"/>
    <property type="evidence" value="ECO:0007669"/>
    <property type="project" value="UniProtKB-EC"/>
</dbReference>
<comment type="caution">
    <text evidence="7">The sequence shown here is derived from an EMBL/GenBank/DDBJ whole genome shotgun (WGS) entry which is preliminary data.</text>
</comment>
<keyword evidence="4" id="KW-0443">Lipid metabolism</keyword>
<evidence type="ECO:0000256" key="4">
    <source>
        <dbReference type="ARBA" id="ARBA00023098"/>
    </source>
</evidence>
<evidence type="ECO:0000256" key="3">
    <source>
        <dbReference type="ARBA" id="ARBA00022801"/>
    </source>
</evidence>
<evidence type="ECO:0000313" key="8">
    <source>
        <dbReference type="Proteomes" id="UP000782312"/>
    </source>
</evidence>
<keyword evidence="5" id="KW-0472">Membrane</keyword>
<reference evidence="7" key="1">
    <citation type="submission" date="2020-07" db="EMBL/GenBank/DDBJ databases">
        <title>Huge and variable diversity of episymbiotic CPR bacteria and DPANN archaea in groundwater ecosystems.</title>
        <authorList>
            <person name="He C.Y."/>
            <person name="Keren R."/>
            <person name="Whittaker M."/>
            <person name="Farag I.F."/>
            <person name="Doudna J."/>
            <person name="Cate J.H.D."/>
            <person name="Banfield J.F."/>
        </authorList>
    </citation>
    <scope>NUCLEOTIDE SEQUENCE</scope>
    <source>
        <strain evidence="7">NC_groundwater_763_Ag_S-0.2um_68_21</strain>
    </source>
</reference>
<accession>A0A932HZ71</accession>
<evidence type="ECO:0000256" key="2">
    <source>
        <dbReference type="ARBA" id="ARBA00022737"/>
    </source>
</evidence>